<keyword evidence="2" id="KW-1185">Reference proteome</keyword>
<accession>A0A2U1V1B7</accession>
<dbReference type="AlphaFoldDB" id="A0A2U1V1B7"/>
<protein>
    <recommendedName>
        <fullName evidence="3">Periplasmic heavy metal sensor</fullName>
    </recommendedName>
</protein>
<sequence>MRPPDWSPWLKGALGASLALNLVLGGVLLSRPAGGGGPSISRMQAQIERALPEADRALLRQALEAGRPRYEPLLQALRESRPAVREALAREPFDAAALRAAMARSRQRWQEFSAQYDDSLANGLAALSPEGRRLIAADMAAHEQRGREKRN</sequence>
<dbReference type="EMBL" id="PDOA01000012">
    <property type="protein sequence ID" value="PWC27689.1"/>
    <property type="molecule type" value="Genomic_DNA"/>
</dbReference>
<dbReference type="RefSeq" id="WP_109518119.1">
    <property type="nucleotide sequence ID" value="NZ_PDOA01000012.1"/>
</dbReference>
<evidence type="ECO:0000313" key="1">
    <source>
        <dbReference type="EMBL" id="PWC27689.1"/>
    </source>
</evidence>
<evidence type="ECO:0008006" key="3">
    <source>
        <dbReference type="Google" id="ProtNLM"/>
    </source>
</evidence>
<dbReference type="InterPro" id="IPR025961">
    <property type="entry name" value="Metal_resist"/>
</dbReference>
<dbReference type="Proteomes" id="UP000245048">
    <property type="component" value="Unassembled WGS sequence"/>
</dbReference>
<comment type="caution">
    <text evidence="1">The sequence shown here is derived from an EMBL/GenBank/DDBJ whole genome shotgun (WGS) entry which is preliminary data.</text>
</comment>
<evidence type="ECO:0000313" key="2">
    <source>
        <dbReference type="Proteomes" id="UP000245048"/>
    </source>
</evidence>
<organism evidence="1 2">
    <name type="scientific">Teichococcus aestuarii</name>
    <dbReference type="NCBI Taxonomy" id="568898"/>
    <lineage>
        <taxon>Bacteria</taxon>
        <taxon>Pseudomonadati</taxon>
        <taxon>Pseudomonadota</taxon>
        <taxon>Alphaproteobacteria</taxon>
        <taxon>Acetobacterales</taxon>
        <taxon>Roseomonadaceae</taxon>
        <taxon>Roseomonas</taxon>
    </lineage>
</organism>
<gene>
    <name evidence="1" type="ORF">CR165_16875</name>
</gene>
<dbReference type="Pfam" id="PF13801">
    <property type="entry name" value="Metal_resist"/>
    <property type="match status" value="1"/>
</dbReference>
<dbReference type="OrthoDB" id="7278012at2"/>
<reference evidence="2" key="1">
    <citation type="submission" date="2017-10" db="EMBL/GenBank/DDBJ databases">
        <authorList>
            <person name="Toshchakov S.V."/>
            <person name="Goeva M.A."/>
        </authorList>
    </citation>
    <scope>NUCLEOTIDE SEQUENCE [LARGE SCALE GENOMIC DNA]</scope>
    <source>
        <strain evidence="2">JR1/69-1-13</strain>
    </source>
</reference>
<name>A0A2U1V1B7_9PROT</name>
<proteinExistence type="predicted"/>